<gene>
    <name evidence="2" type="ORF">UCDDA912_g00778</name>
</gene>
<comment type="caution">
    <text evidence="2">The sequence shown here is derived from an EMBL/GenBank/DDBJ whole genome shotgun (WGS) entry which is preliminary data.</text>
</comment>
<dbReference type="AlphaFoldDB" id="A0A0G2IFX7"/>
<reference evidence="2 3" key="1">
    <citation type="submission" date="2015-05" db="EMBL/GenBank/DDBJ databases">
        <title>Distinctive expansion of gene families associated with plant cell wall degradation and secondary metabolism in the genomes of grapevine trunk pathogens.</title>
        <authorList>
            <person name="Lawrence D.P."/>
            <person name="Travadon R."/>
            <person name="Rolshausen P.E."/>
            <person name="Baumgartner K."/>
        </authorList>
    </citation>
    <scope>NUCLEOTIDE SEQUENCE [LARGE SCALE GENOMIC DNA]</scope>
    <source>
        <strain evidence="2">DA912</strain>
    </source>
</reference>
<dbReference type="Proteomes" id="UP000034680">
    <property type="component" value="Unassembled WGS sequence"/>
</dbReference>
<reference evidence="2 3" key="2">
    <citation type="submission" date="2015-05" db="EMBL/GenBank/DDBJ databases">
        <authorList>
            <person name="Morales-Cruz A."/>
            <person name="Amrine K.C."/>
            <person name="Cantu D."/>
        </authorList>
    </citation>
    <scope>NUCLEOTIDE SEQUENCE [LARGE SCALE GENOMIC DNA]</scope>
    <source>
        <strain evidence="2">DA912</strain>
    </source>
</reference>
<feature type="region of interest" description="Disordered" evidence="1">
    <location>
        <begin position="285"/>
        <end position="309"/>
    </location>
</feature>
<dbReference type="OrthoDB" id="5374757at2759"/>
<dbReference type="PANTHER" id="PTHR40635">
    <property type="match status" value="1"/>
</dbReference>
<proteinExistence type="predicted"/>
<accession>A0A0G2IFX7</accession>
<keyword evidence="3" id="KW-1185">Reference proteome</keyword>
<feature type="compositionally biased region" description="Polar residues" evidence="1">
    <location>
        <begin position="107"/>
        <end position="119"/>
    </location>
</feature>
<dbReference type="PANTHER" id="PTHR40635:SF1">
    <property type="match status" value="1"/>
</dbReference>
<feature type="compositionally biased region" description="Basic and acidic residues" evidence="1">
    <location>
        <begin position="243"/>
        <end position="253"/>
    </location>
</feature>
<sequence>MAPIRRYLKISKYSVLECRVYLDNPALAHSWLLNPRSPVLPRVIESVRPLVLPKLREERERSRKKSTKKRGIKDIVVDDDFEVSIFLTETSTRHALLYKHKHFRDTTQTKLTSNSTKLTGASREAPIDVEEPADGAQGTAVVREVEPDDDAVALFDIPTMDEDETTSARFGSPPSMRTSKRRRGRGARLPRDDEGGDNAEHDAEVLVSDDGEEGDGDDDLFVGDDDSDGSAAAPPPAKRRKDAARPAEHEAQRDYKKKLAMDIRYEGFSIYGRVLCLVVKKRDGPGAGKNVPAKTGRRAGQPAAPGGGQAVMENWITSTQMPEVAPDDIPGAS</sequence>
<dbReference type="EMBL" id="LCUC01000030">
    <property type="protein sequence ID" value="KKY39220.1"/>
    <property type="molecule type" value="Genomic_DNA"/>
</dbReference>
<name>A0A0G2IFX7_9PEZI</name>
<feature type="region of interest" description="Disordered" evidence="1">
    <location>
        <begin position="156"/>
        <end position="253"/>
    </location>
</feature>
<feature type="compositionally biased region" description="Basic and acidic residues" evidence="1">
    <location>
        <begin position="189"/>
        <end position="204"/>
    </location>
</feature>
<feature type="region of interest" description="Disordered" evidence="1">
    <location>
        <begin position="107"/>
        <end position="136"/>
    </location>
</feature>
<evidence type="ECO:0000313" key="2">
    <source>
        <dbReference type="EMBL" id="KKY39220.1"/>
    </source>
</evidence>
<organism evidence="2 3">
    <name type="scientific">Diaporthe ampelina</name>
    <dbReference type="NCBI Taxonomy" id="1214573"/>
    <lineage>
        <taxon>Eukaryota</taxon>
        <taxon>Fungi</taxon>
        <taxon>Dikarya</taxon>
        <taxon>Ascomycota</taxon>
        <taxon>Pezizomycotina</taxon>
        <taxon>Sordariomycetes</taxon>
        <taxon>Sordariomycetidae</taxon>
        <taxon>Diaporthales</taxon>
        <taxon>Diaporthaceae</taxon>
        <taxon>Diaporthe</taxon>
    </lineage>
</organism>
<evidence type="ECO:0000256" key="1">
    <source>
        <dbReference type="SAM" id="MobiDB-lite"/>
    </source>
</evidence>
<feature type="compositionally biased region" description="Basic residues" evidence="1">
    <location>
        <begin position="178"/>
        <end position="188"/>
    </location>
</feature>
<feature type="compositionally biased region" description="Acidic residues" evidence="1">
    <location>
        <begin position="207"/>
        <end position="228"/>
    </location>
</feature>
<protein>
    <submittedName>
        <fullName evidence="2">Uncharacterized protein</fullName>
    </submittedName>
</protein>
<evidence type="ECO:0000313" key="3">
    <source>
        <dbReference type="Proteomes" id="UP000034680"/>
    </source>
</evidence>